<evidence type="ECO:0000313" key="2">
    <source>
        <dbReference type="Proteomes" id="UP000813215"/>
    </source>
</evidence>
<accession>A0A9E3H7F4</accession>
<dbReference type="EMBL" id="JAHHHW010000085">
    <property type="protein sequence ID" value="MBW4432394.1"/>
    <property type="molecule type" value="Genomic_DNA"/>
</dbReference>
<gene>
    <name evidence="1" type="ORF">KME28_11840</name>
</gene>
<evidence type="ECO:0000313" key="1">
    <source>
        <dbReference type="EMBL" id="MBW4432394.1"/>
    </source>
</evidence>
<dbReference type="AlphaFoldDB" id="A0A9E3H7F4"/>
<reference evidence="1" key="2">
    <citation type="journal article" date="2022" name="Microbiol. Resour. Announc.">
        <title>Metagenome Sequencing to Explore Phylogenomics of Terrestrial Cyanobacteria.</title>
        <authorList>
            <person name="Ward R.D."/>
            <person name="Stajich J.E."/>
            <person name="Johansen J.R."/>
            <person name="Huntemann M."/>
            <person name="Clum A."/>
            <person name="Foster B."/>
            <person name="Foster B."/>
            <person name="Roux S."/>
            <person name="Palaniappan K."/>
            <person name="Varghese N."/>
            <person name="Mukherjee S."/>
            <person name="Reddy T.B.K."/>
            <person name="Daum C."/>
            <person name="Copeland A."/>
            <person name="Chen I.A."/>
            <person name="Ivanova N.N."/>
            <person name="Kyrpides N.C."/>
            <person name="Shapiro N."/>
            <person name="Eloe-Fadrosh E.A."/>
            <person name="Pietrasiak N."/>
        </authorList>
    </citation>
    <scope>NUCLEOTIDE SEQUENCE</scope>
    <source>
        <strain evidence="1">HA4357-MV3</strain>
    </source>
</reference>
<sequence>MQNPQKIQLGNIVVILYPEYVAGRRGVVCGREIIINEKMSDRWLIQVESENIVLSLNPDEFQVISQSQKQFSNNTSTLHQNQP</sequence>
<proteinExistence type="predicted"/>
<protein>
    <submittedName>
        <fullName evidence="1">Uncharacterized protein</fullName>
    </submittedName>
</protein>
<organism evidence="1 2">
    <name type="scientific">Pelatocladus maniniholoensis HA4357-MV3</name>
    <dbReference type="NCBI Taxonomy" id="1117104"/>
    <lineage>
        <taxon>Bacteria</taxon>
        <taxon>Bacillati</taxon>
        <taxon>Cyanobacteriota</taxon>
        <taxon>Cyanophyceae</taxon>
        <taxon>Nostocales</taxon>
        <taxon>Nostocaceae</taxon>
        <taxon>Pelatocladus</taxon>
    </lineage>
</organism>
<name>A0A9E3H7F4_9NOST</name>
<reference evidence="1" key="1">
    <citation type="submission" date="2021-05" db="EMBL/GenBank/DDBJ databases">
        <authorList>
            <person name="Pietrasiak N."/>
            <person name="Ward R."/>
            <person name="Stajich J.E."/>
            <person name="Kurbessoian T."/>
        </authorList>
    </citation>
    <scope>NUCLEOTIDE SEQUENCE</scope>
    <source>
        <strain evidence="1">HA4357-MV3</strain>
    </source>
</reference>
<dbReference type="Proteomes" id="UP000813215">
    <property type="component" value="Unassembled WGS sequence"/>
</dbReference>
<comment type="caution">
    <text evidence="1">The sequence shown here is derived from an EMBL/GenBank/DDBJ whole genome shotgun (WGS) entry which is preliminary data.</text>
</comment>